<proteinExistence type="predicted"/>
<accession>A0A4P1QRJ6</accession>
<evidence type="ECO:0008006" key="4">
    <source>
        <dbReference type="Google" id="ProtNLM"/>
    </source>
</evidence>
<feature type="compositionally biased region" description="Basic and acidic residues" evidence="1">
    <location>
        <begin position="17"/>
        <end position="33"/>
    </location>
</feature>
<protein>
    <recommendedName>
        <fullName evidence="4">BZIP domain-containing protein</fullName>
    </recommendedName>
</protein>
<dbReference type="OrthoDB" id="763417at2759"/>
<organism evidence="2 3">
    <name type="scientific">Lupinus angustifolius</name>
    <name type="common">Narrow-leaved blue lupine</name>
    <dbReference type="NCBI Taxonomy" id="3871"/>
    <lineage>
        <taxon>Eukaryota</taxon>
        <taxon>Viridiplantae</taxon>
        <taxon>Streptophyta</taxon>
        <taxon>Embryophyta</taxon>
        <taxon>Tracheophyta</taxon>
        <taxon>Spermatophyta</taxon>
        <taxon>Magnoliopsida</taxon>
        <taxon>eudicotyledons</taxon>
        <taxon>Gunneridae</taxon>
        <taxon>Pentapetalae</taxon>
        <taxon>rosids</taxon>
        <taxon>fabids</taxon>
        <taxon>Fabales</taxon>
        <taxon>Fabaceae</taxon>
        <taxon>Papilionoideae</taxon>
        <taxon>50 kb inversion clade</taxon>
        <taxon>genistoids sensu lato</taxon>
        <taxon>core genistoids</taxon>
        <taxon>Genisteae</taxon>
        <taxon>Lupinus</taxon>
    </lineage>
</organism>
<dbReference type="Proteomes" id="UP000188354">
    <property type="component" value="Chromosome LG18"/>
</dbReference>
<dbReference type="AlphaFoldDB" id="A0A4P1QRJ6"/>
<evidence type="ECO:0000256" key="1">
    <source>
        <dbReference type="SAM" id="MobiDB-lite"/>
    </source>
</evidence>
<keyword evidence="3" id="KW-1185">Reference proteome</keyword>
<feature type="compositionally biased region" description="Basic residues" evidence="1">
    <location>
        <begin position="34"/>
        <end position="48"/>
    </location>
</feature>
<feature type="region of interest" description="Disordered" evidence="1">
    <location>
        <begin position="130"/>
        <end position="167"/>
    </location>
</feature>
<feature type="compositionally biased region" description="Polar residues" evidence="1">
    <location>
        <begin position="1"/>
        <end position="13"/>
    </location>
</feature>
<evidence type="ECO:0000313" key="2">
    <source>
        <dbReference type="EMBL" id="OIV93009.1"/>
    </source>
</evidence>
<dbReference type="Gramene" id="OIV93009">
    <property type="protein sequence ID" value="OIV93009"/>
    <property type="gene ID" value="TanjilG_20671"/>
</dbReference>
<gene>
    <name evidence="2" type="ORF">TanjilG_20671</name>
</gene>
<feature type="compositionally biased region" description="Basic and acidic residues" evidence="1">
    <location>
        <begin position="158"/>
        <end position="167"/>
    </location>
</feature>
<reference evidence="2 3" key="1">
    <citation type="journal article" date="2017" name="Plant Biotechnol. J.">
        <title>A comprehensive draft genome sequence for lupin (Lupinus angustifolius), an emerging health food: insights into plant-microbe interactions and legume evolution.</title>
        <authorList>
            <person name="Hane J.K."/>
            <person name="Ming Y."/>
            <person name="Kamphuis L.G."/>
            <person name="Nelson M.N."/>
            <person name="Garg G."/>
            <person name="Atkins C.A."/>
            <person name="Bayer P.E."/>
            <person name="Bravo A."/>
            <person name="Bringans S."/>
            <person name="Cannon S."/>
            <person name="Edwards D."/>
            <person name="Foley R."/>
            <person name="Gao L.L."/>
            <person name="Harrison M.J."/>
            <person name="Huang W."/>
            <person name="Hurgobin B."/>
            <person name="Li S."/>
            <person name="Liu C.W."/>
            <person name="McGrath A."/>
            <person name="Morahan G."/>
            <person name="Murray J."/>
            <person name="Weller J."/>
            <person name="Jian J."/>
            <person name="Singh K.B."/>
        </authorList>
    </citation>
    <scope>NUCLEOTIDE SEQUENCE [LARGE SCALE GENOMIC DNA]</scope>
    <source>
        <strain evidence="3">cv. Tanjil</strain>
        <tissue evidence="2">Whole plant</tissue>
    </source>
</reference>
<dbReference type="EMBL" id="CM007378">
    <property type="protein sequence ID" value="OIV93009.1"/>
    <property type="molecule type" value="Genomic_DNA"/>
</dbReference>
<sequence>MENMQSAAGSQHNSIKKHVDQRAPSKGHSDITTRRMKNRERQRRYRARKRLEVKIRNATVKEETKSVLEPQGNGNGSHSVIRTYCIRDWKKDARRAHVHKCEEMNGSIVTSSTLSSVSEVTCSAEEKKEERNVEREMQSGSAGINHETPRVVLGGRNWKAEARRMRN</sequence>
<feature type="region of interest" description="Disordered" evidence="1">
    <location>
        <begin position="1"/>
        <end position="48"/>
    </location>
</feature>
<evidence type="ECO:0000313" key="3">
    <source>
        <dbReference type="Proteomes" id="UP000188354"/>
    </source>
</evidence>
<name>A0A4P1QRJ6_LUPAN</name>